<dbReference type="Proteomes" id="UP000256869">
    <property type="component" value="Unassembled WGS sequence"/>
</dbReference>
<keyword evidence="3" id="KW-1185">Reference proteome</keyword>
<organism evidence="2 3">
    <name type="scientific">Cohnella lupini</name>
    <dbReference type="NCBI Taxonomy" id="1294267"/>
    <lineage>
        <taxon>Bacteria</taxon>
        <taxon>Bacillati</taxon>
        <taxon>Bacillota</taxon>
        <taxon>Bacilli</taxon>
        <taxon>Bacillales</taxon>
        <taxon>Paenibacillaceae</taxon>
        <taxon>Cohnella</taxon>
    </lineage>
</organism>
<keyword evidence="1" id="KW-0472">Membrane</keyword>
<sequence length="140" mass="16471">MIRYRKYLIFIGIPLILIMLYGLTYIPHKIINMEPSKVSSIIIFNGDSGYETEISDKEAIQHIINNLNGITFQKDKWAFIYTGYSFKTTIFNNKGKPIRKLTINSSDTIRYKGFFYKTRGRQIDYEYIRNLIESLPKKVP</sequence>
<evidence type="ECO:0000313" key="3">
    <source>
        <dbReference type="Proteomes" id="UP000256869"/>
    </source>
</evidence>
<reference evidence="2 3" key="1">
    <citation type="submission" date="2018-07" db="EMBL/GenBank/DDBJ databases">
        <title>Genomic Encyclopedia of Type Strains, Phase III (KMG-III): the genomes of soil and plant-associated and newly described type strains.</title>
        <authorList>
            <person name="Whitman W."/>
        </authorList>
    </citation>
    <scope>NUCLEOTIDE SEQUENCE [LARGE SCALE GENOMIC DNA]</scope>
    <source>
        <strain evidence="2 3">CECT 8236</strain>
    </source>
</reference>
<dbReference type="RefSeq" id="WP_115991120.1">
    <property type="nucleotide sequence ID" value="NZ_QRDY01000001.1"/>
</dbReference>
<dbReference type="AlphaFoldDB" id="A0A3D9IXE2"/>
<feature type="transmembrane region" description="Helical" evidence="1">
    <location>
        <begin position="7"/>
        <end position="26"/>
    </location>
</feature>
<gene>
    <name evidence="2" type="ORF">DFP95_101677</name>
</gene>
<evidence type="ECO:0000256" key="1">
    <source>
        <dbReference type="SAM" id="Phobius"/>
    </source>
</evidence>
<proteinExistence type="predicted"/>
<dbReference type="OrthoDB" id="1859262at2"/>
<keyword evidence="1" id="KW-0812">Transmembrane</keyword>
<comment type="caution">
    <text evidence="2">The sequence shown here is derived from an EMBL/GenBank/DDBJ whole genome shotgun (WGS) entry which is preliminary data.</text>
</comment>
<name>A0A3D9IXE2_9BACL</name>
<evidence type="ECO:0000313" key="2">
    <source>
        <dbReference type="EMBL" id="RED66179.1"/>
    </source>
</evidence>
<accession>A0A3D9IXE2</accession>
<keyword evidence="1" id="KW-1133">Transmembrane helix</keyword>
<dbReference type="EMBL" id="QRDY01000001">
    <property type="protein sequence ID" value="RED66179.1"/>
    <property type="molecule type" value="Genomic_DNA"/>
</dbReference>
<protein>
    <submittedName>
        <fullName evidence="2">Uncharacterized protein</fullName>
    </submittedName>
</protein>